<accession>E4UD69</accession>
<dbReference type="KEGG" id="lso:CKC_02800"/>
<gene>
    <name evidence="1" type="ordered locus">CKC_02800</name>
</gene>
<name>E4UD69_LIBSC</name>
<evidence type="ECO:0000313" key="1">
    <source>
        <dbReference type="EMBL" id="ADR52309.1"/>
    </source>
</evidence>
<sequence>MKEVLNTTVPFQNLWYTKSVFDYFVRGKLDDAINPGNRARAEAYRRKNIQREKRKK</sequence>
<reference key="2">
    <citation type="submission" date="2010-11" db="EMBL/GenBank/DDBJ databases">
        <authorList>
            <person name="Lin H."/>
            <person name="Doddapaneni H.V."/>
            <person name="Lou B."/>
            <person name="Civerolo E.L."/>
            <person name="Chen C."/>
            <person name="Duan Y."/>
            <person name="Zhou L."/>
            <person name="Glynn J."/>
        </authorList>
    </citation>
    <scope>NUCLEOTIDE SEQUENCE</scope>
    <source>
        <strain>CLso-ZC1</strain>
    </source>
</reference>
<dbReference type="EMBL" id="CP002371">
    <property type="protein sequence ID" value="ADR52309.1"/>
    <property type="molecule type" value="Genomic_DNA"/>
</dbReference>
<reference evidence="1 2" key="3">
    <citation type="journal article" date="2011" name="PLoS ONE">
        <title>The Complete Genome Sequence of 'Candidatus Liberibacter solanacearum', the Bacterium Associated with Potato Zebra Chip Disease.</title>
        <authorList>
            <person name="Lin H."/>
            <person name="Lou B."/>
            <person name="Glynn J.M."/>
            <person name="Doddapaneni H."/>
            <person name="Civerolo E.L."/>
            <person name="Chen C."/>
            <person name="Duan Y."/>
            <person name="Zhou L."/>
            <person name="Vahling C.M."/>
        </authorList>
    </citation>
    <scope>NUCLEOTIDE SEQUENCE [LARGE SCALE GENOMIC DNA]</scope>
    <source>
        <strain evidence="1 2">CLso-ZC1</strain>
    </source>
</reference>
<reference evidence="2" key="1">
    <citation type="submission" date="2010-11" db="EMBL/GenBank/DDBJ databases">
        <title>Complete genome sequence of Candidatus Liberibacter solanacearum CLso-ZC1.</title>
        <authorList>
            <person name="Lin H."/>
            <person name="Doddapaneni H.V."/>
            <person name="Lou B."/>
            <person name="Civerolo E.L."/>
            <person name="Chen C."/>
            <person name="Duan Y."/>
            <person name="Zhou L."/>
            <person name="Glynn J."/>
        </authorList>
    </citation>
    <scope>NUCLEOTIDE SEQUENCE [LARGE SCALE GENOMIC DNA]</scope>
    <source>
        <strain evidence="2">CLso-ZC1</strain>
    </source>
</reference>
<organism evidence="1 2">
    <name type="scientific">Liberibacter solanacearum (strain CLso-ZC1)</name>
    <dbReference type="NCBI Taxonomy" id="658172"/>
    <lineage>
        <taxon>Bacteria</taxon>
        <taxon>Pseudomonadati</taxon>
        <taxon>Pseudomonadota</taxon>
        <taxon>Alphaproteobacteria</taxon>
        <taxon>Hyphomicrobiales</taxon>
        <taxon>Rhizobiaceae</taxon>
        <taxon>Liberibacter</taxon>
    </lineage>
</organism>
<proteinExistence type="predicted"/>
<dbReference type="RefSeq" id="WP_013461965.1">
    <property type="nucleotide sequence ID" value="NC_014774.1"/>
</dbReference>
<evidence type="ECO:0000313" key="2">
    <source>
        <dbReference type="Proteomes" id="UP000007038"/>
    </source>
</evidence>
<dbReference type="AlphaFoldDB" id="E4UD69"/>
<dbReference type="STRING" id="658172.CKC_02800"/>
<dbReference type="Proteomes" id="UP000007038">
    <property type="component" value="Chromosome"/>
</dbReference>
<dbReference type="HOGENOM" id="CLU_3008878_0_0_5"/>
<protein>
    <submittedName>
        <fullName evidence="1">Uncharacterized protein</fullName>
    </submittedName>
</protein>
<dbReference type="GeneID" id="96886639"/>